<keyword evidence="5" id="KW-0808">Transferase</keyword>
<dbReference type="SUPFAM" id="SSF53335">
    <property type="entry name" value="S-adenosyl-L-methionine-dependent methyltransferases"/>
    <property type="match status" value="1"/>
</dbReference>
<keyword evidence="4" id="KW-0489">Methyltransferase</keyword>
<keyword evidence="7" id="KW-0479">Metal-binding</keyword>
<name>A0AAW1QXP3_9CHLO</name>
<keyword evidence="6" id="KW-0949">S-adenosyl-L-methionine</keyword>
<dbReference type="GO" id="GO:0090486">
    <property type="term" value="F:small RNA 2'-O-methyltransferase activity"/>
    <property type="evidence" value="ECO:0007669"/>
    <property type="project" value="UniProtKB-EC"/>
</dbReference>
<evidence type="ECO:0000256" key="4">
    <source>
        <dbReference type="ARBA" id="ARBA00022603"/>
    </source>
</evidence>
<feature type="domain" description="HEN1 double-stranded RNA binding" evidence="14">
    <location>
        <begin position="754"/>
        <end position="795"/>
    </location>
</feature>
<dbReference type="Gene3D" id="3.40.50.150">
    <property type="entry name" value="Vaccinia Virus protein VP39"/>
    <property type="match status" value="1"/>
</dbReference>
<evidence type="ECO:0000256" key="8">
    <source>
        <dbReference type="ARBA" id="ARBA00022842"/>
    </source>
</evidence>
<feature type="region of interest" description="Disordered" evidence="13">
    <location>
        <begin position="651"/>
        <end position="670"/>
    </location>
</feature>
<feature type="region of interest" description="Disordered" evidence="13">
    <location>
        <begin position="2085"/>
        <end position="2234"/>
    </location>
</feature>
<comment type="caution">
    <text evidence="15">The sequence shown here is derived from an EMBL/GenBank/DDBJ whole genome shotgun (WGS) entry which is preliminary data.</text>
</comment>
<dbReference type="EMBL" id="JALJOS010000022">
    <property type="protein sequence ID" value="KAK9825939.1"/>
    <property type="molecule type" value="Genomic_DNA"/>
</dbReference>
<dbReference type="Pfam" id="PF17842">
    <property type="entry name" value="dsRBD2"/>
    <property type="match status" value="1"/>
</dbReference>
<keyword evidence="9" id="KW-0694">RNA-binding</keyword>
<feature type="region of interest" description="Disordered" evidence="13">
    <location>
        <begin position="472"/>
        <end position="491"/>
    </location>
</feature>
<protein>
    <recommendedName>
        <fullName evidence="3">Small RNA 2'-O-methyltransferase</fullName>
        <ecNumber evidence="11">2.1.1.386</ecNumber>
    </recommendedName>
</protein>
<reference evidence="15 16" key="1">
    <citation type="journal article" date="2024" name="Nat. Commun.">
        <title>Phylogenomics reveals the evolutionary origins of lichenization in chlorophyte algae.</title>
        <authorList>
            <person name="Puginier C."/>
            <person name="Libourel C."/>
            <person name="Otte J."/>
            <person name="Skaloud P."/>
            <person name="Haon M."/>
            <person name="Grisel S."/>
            <person name="Petersen M."/>
            <person name="Berrin J.G."/>
            <person name="Delaux P.M."/>
            <person name="Dal Grande F."/>
            <person name="Keller J."/>
        </authorList>
    </citation>
    <scope>NUCLEOTIDE SEQUENCE [LARGE SCALE GENOMIC DNA]</scope>
    <source>
        <strain evidence="15 16">SAG 2145</strain>
    </source>
</reference>
<feature type="compositionally biased region" description="Low complexity" evidence="13">
    <location>
        <begin position="611"/>
        <end position="626"/>
    </location>
</feature>
<dbReference type="GO" id="GO:0030422">
    <property type="term" value="P:siRNA processing"/>
    <property type="evidence" value="ECO:0007669"/>
    <property type="project" value="TreeGrafter"/>
</dbReference>
<dbReference type="GO" id="GO:0046872">
    <property type="term" value="F:metal ion binding"/>
    <property type="evidence" value="ECO:0007669"/>
    <property type="project" value="UniProtKB-KW"/>
</dbReference>
<dbReference type="PANTHER" id="PTHR21404:SF3">
    <property type="entry name" value="SMALL RNA 2'-O-METHYLTRANSFERASE"/>
    <property type="match status" value="1"/>
</dbReference>
<feature type="region of interest" description="Disordered" evidence="13">
    <location>
        <begin position="1726"/>
        <end position="1775"/>
    </location>
</feature>
<dbReference type="InterPro" id="IPR026610">
    <property type="entry name" value="Hen1"/>
</dbReference>
<comment type="similarity">
    <text evidence="2">Belongs to the methyltransferase superfamily. HEN1 family.</text>
</comment>
<feature type="region of interest" description="Disordered" evidence="13">
    <location>
        <begin position="582"/>
        <end position="644"/>
    </location>
</feature>
<feature type="region of interest" description="Disordered" evidence="13">
    <location>
        <begin position="275"/>
        <end position="391"/>
    </location>
</feature>
<feature type="region of interest" description="Disordered" evidence="13">
    <location>
        <begin position="1581"/>
        <end position="1606"/>
    </location>
</feature>
<comment type="cofactor">
    <cofactor evidence="1">
        <name>Mg(2+)</name>
        <dbReference type="ChEBI" id="CHEBI:18420"/>
    </cofactor>
</comment>
<evidence type="ECO:0000256" key="7">
    <source>
        <dbReference type="ARBA" id="ARBA00022723"/>
    </source>
</evidence>
<feature type="compositionally biased region" description="Polar residues" evidence="13">
    <location>
        <begin position="306"/>
        <end position="326"/>
    </location>
</feature>
<sequence length="2234" mass="231805">MPKKVQPKADLNTFYSRVKQLAPVYTVTEVPEGFQCTVVIAAVEGEGNSGGYSEKSFEGEIVKKKKDASQATAAAAHDFVVTTQVYQDCKPYVASLWETIRKILSDAGLRRETELEGTVAMAQLLADGWLPVQHLTATRALYQWFQEYNPSVPATPLYMAQHLREELPLVHNPKDEELELAADGQTIRRRNGYLGKGSGEGQGQGLRLLQQTLEMGAGRTFKAVRVPADLGQSVEEVQFEGALDYWSSLATALRCEHKDMLMVGKVGKIVTIPLDFGQQPPPDSNKPIYDLIESHWGPPRGRRLSIGSQGPSKGSTEPVKSSTAESSGAHGNPKPLPTFQANPQAAVSAVSLDSAPTKAVPGAAPGQPDSEVTTQVTTTQASSPVATLSADEGRPAVLPSISGGPAASIAAAGLEQVTQAVAAEPVPMDIDPSATMIAIPAADKPMGMGSNSEPISAIAATAIPEGTIGHDRLSSSLSSPSHVPGGRSEGWQHPVTPTPVPPVRGLQSTPITPILAHPMEHSSEAAALPVATAALHPHHVQADGATEMLSAVPVSDAIPSNVATAASNKVLPHVITNDQTLAAEPSAAVEAPETAPPVAVSSAEQRPATQTSTGNNATNASSGNTSKNIMTAAPPEGAPKAGVKPQGVLQTLGEDPHAQGKEARPLGGIPAPEGNWASLPTFKFHTPAMYGMMGPAGGDPIPNPRASWLAGQALHGDVLLAMPRMRPSEWGTPVVPWSSLPIDTFWRWLASLLPVGQYQAARGAPLLAQLPASFRHGKAWYGPFPMDLLTACCRGLSQTGKPPAISISKLAHRVPEEEKAGNTGGADPLMDMLRAAAAAAALPPTPQNSPARPEPNDATAADGADGLAAIGLEEFMPPAHQYVATVMFPPVIPGIPCRLESDATEDPTAAEQSAALALLQALQSWLCTAFLSGRPPVQEPSGQISRVIIKDKGNTEAEAPRKDCLVIVHMRAWTADIPAGTLDDNGNPIDGFLLDDAGHFRFQWGASAMREGITRLIDLMGPGGKAEATMTLPINSGNPFMRGWDAECTVAVEYLGYRFVGASAGEVPILFTPPLAVQRHEHVGTLLKAAGPLGTIVDLGCGSGRLLQHLLTLAMSSQLPGLKKLVAVDISWDELRLVSKLAVQGLTPDEEAQPAEQVQVPNVELMLGNIACTAARDPKQWGDLHCCDAAACVEVVEHLDPEPLSHLGPALLCGMRPRTLIITTPNRDYNAILHALGPTLLPNGRRNSDHRFEWTRREFQLWSIDLAERCGYAVRFEGIGTALDEGEVLKQAKKAAEVGDIGCASQAAIFTLVPGAPIRIGDPDEEEPSMPIAVPTNHEPSICKPSTLESKQLISNPLPSQPPPASLSTAVPSDLPIPNIQQPPVQLPTTSAGMTASTGPGGINLPTVSSREMLPVQLPAAVPTASWQELQLRSIDKPSSPAAPCSGPLPDYGVDFRPGDAERRDAELAALVVSAAQAAARAAEAAACAAAEASKACQASASAADAVVTAFHRGAQEAKTASAMLPIPSSIAMAQDALTTTEARRTGRASAASTLMLNSHKQGLEAPQEMIDKATWTSRASAPMSVVPSPQIKEPESPKEKAAEADIADAASLSAAQTLQGMPKAGAAPPVPSSSISKKNSSSLAVNIAAHKTSATAAAGAQSHTNQTTQGTGAAGKTATGVVGMPLADDDLVGSATNVQGAAGSRFLLPSTKRIPAYLTVSGMPPRIIPSPSKTADPTHGLSVRKPATETQPSTDIHMHDGSQAMQQSAQTAPGERLNDSAFIHGNNGIVEAAQVQQDVAMEADRVVMKEAPAQDPSAGDGTAMPKADCVFEQKSGAPGYEMGEAMVVKQEPRASQPLLKLIWTSGASSTDQLSAPRDHDIGMPLDQDTVSVKPQKGMTAAEPAPGIGDTKTPADQSKRLQSGQCGVPSATGDRIMNDAAELLPGGLHTTAATGIKADKSSGLAAMINVARSVPGSDQDIGLTADQQGSEDHAAGRSHLVTHGTSAQEQAAGIAKSMREENISSEIAPGFGKPKVEVPIAGSALQPLAGLRKGLVSTAATITSLPFAGMPIPARNIPATNIASNVSQAESDHRRVSEPPLGMDTLPLGSQANNPSDPGLNTPLQSGTPSGLTTSPMVGRAGHPTDPGLIVPNPSGKGEGTGTQQLDVAAQAGSGRPHPGAPQEGLARDGVMGTGNGNGSSNGSPASKRDHAEMRGSGNQAPGPHTAGVKHETG</sequence>
<dbReference type="EC" id="2.1.1.386" evidence="11"/>
<evidence type="ECO:0000256" key="6">
    <source>
        <dbReference type="ARBA" id="ARBA00022691"/>
    </source>
</evidence>
<evidence type="ECO:0000256" key="10">
    <source>
        <dbReference type="ARBA" id="ARBA00023158"/>
    </source>
</evidence>
<dbReference type="InterPro" id="IPR029063">
    <property type="entry name" value="SAM-dependent_MTases_sf"/>
</dbReference>
<feature type="compositionally biased region" description="Basic and acidic residues" evidence="13">
    <location>
        <begin position="654"/>
        <end position="664"/>
    </location>
</feature>
<dbReference type="GO" id="GO:0001510">
    <property type="term" value="P:RNA methylation"/>
    <property type="evidence" value="ECO:0007669"/>
    <property type="project" value="InterPro"/>
</dbReference>
<evidence type="ECO:0000256" key="3">
    <source>
        <dbReference type="ARBA" id="ARBA00021330"/>
    </source>
</evidence>
<feature type="region of interest" description="Disordered" evidence="13">
    <location>
        <begin position="841"/>
        <end position="862"/>
    </location>
</feature>
<feature type="region of interest" description="Disordered" evidence="13">
    <location>
        <begin position="1898"/>
        <end position="1928"/>
    </location>
</feature>
<evidence type="ECO:0000256" key="13">
    <source>
        <dbReference type="SAM" id="MobiDB-lite"/>
    </source>
</evidence>
<evidence type="ECO:0000259" key="14">
    <source>
        <dbReference type="Pfam" id="PF17842"/>
    </source>
</evidence>
<dbReference type="Proteomes" id="UP001438707">
    <property type="component" value="Unassembled WGS sequence"/>
</dbReference>
<keyword evidence="16" id="KW-1185">Reference proteome</keyword>
<dbReference type="PANTHER" id="PTHR21404">
    <property type="entry name" value="HEN1"/>
    <property type="match status" value="1"/>
</dbReference>
<evidence type="ECO:0000256" key="12">
    <source>
        <dbReference type="ARBA" id="ARBA00048418"/>
    </source>
</evidence>
<feature type="compositionally biased region" description="Basic and acidic residues" evidence="13">
    <location>
        <begin position="1593"/>
        <end position="1604"/>
    </location>
</feature>
<feature type="compositionally biased region" description="Polar residues" evidence="13">
    <location>
        <begin position="1914"/>
        <end position="1925"/>
    </location>
</feature>
<evidence type="ECO:0000313" key="16">
    <source>
        <dbReference type="Proteomes" id="UP001438707"/>
    </source>
</evidence>
<accession>A0AAW1QXP3</accession>
<evidence type="ECO:0000256" key="5">
    <source>
        <dbReference type="ARBA" id="ARBA00022679"/>
    </source>
</evidence>
<keyword evidence="10" id="KW-0943">RNA-mediated gene silencing</keyword>
<dbReference type="InterPro" id="IPR040870">
    <property type="entry name" value="HEN1_dsRBD2"/>
</dbReference>
<organism evidence="15 16">
    <name type="scientific">Apatococcus lobatus</name>
    <dbReference type="NCBI Taxonomy" id="904363"/>
    <lineage>
        <taxon>Eukaryota</taxon>
        <taxon>Viridiplantae</taxon>
        <taxon>Chlorophyta</taxon>
        <taxon>core chlorophytes</taxon>
        <taxon>Trebouxiophyceae</taxon>
        <taxon>Chlorellales</taxon>
        <taxon>Chlorellaceae</taxon>
        <taxon>Apatococcus</taxon>
    </lineage>
</organism>
<evidence type="ECO:0000256" key="1">
    <source>
        <dbReference type="ARBA" id="ARBA00001946"/>
    </source>
</evidence>
<feature type="compositionally biased region" description="Polar residues" evidence="13">
    <location>
        <begin position="2122"/>
        <end position="2136"/>
    </location>
</feature>
<comment type="catalytic activity">
    <reaction evidence="12">
        <text>small RNA 3'-end nucleotide + S-adenosyl-L-methionine = small RNA 3'-end 2'-O-methylnucleotide + S-adenosyl-L-homocysteine + H(+)</text>
        <dbReference type="Rhea" id="RHEA:37887"/>
        <dbReference type="Rhea" id="RHEA-COMP:10415"/>
        <dbReference type="Rhea" id="RHEA-COMP:10416"/>
        <dbReference type="ChEBI" id="CHEBI:15378"/>
        <dbReference type="ChEBI" id="CHEBI:57856"/>
        <dbReference type="ChEBI" id="CHEBI:59789"/>
        <dbReference type="ChEBI" id="CHEBI:74896"/>
        <dbReference type="ChEBI" id="CHEBI:74898"/>
        <dbReference type="EC" id="2.1.1.386"/>
    </reaction>
</comment>
<evidence type="ECO:0000256" key="9">
    <source>
        <dbReference type="ARBA" id="ARBA00022884"/>
    </source>
</evidence>
<keyword evidence="8" id="KW-0460">Magnesium</keyword>
<evidence type="ECO:0000256" key="11">
    <source>
        <dbReference type="ARBA" id="ARBA00035025"/>
    </source>
</evidence>
<evidence type="ECO:0000256" key="2">
    <source>
        <dbReference type="ARBA" id="ARBA00009026"/>
    </source>
</evidence>
<proteinExistence type="inferred from homology"/>
<dbReference type="GO" id="GO:0003723">
    <property type="term" value="F:RNA binding"/>
    <property type="evidence" value="ECO:0007669"/>
    <property type="project" value="UniProtKB-KW"/>
</dbReference>
<feature type="region of interest" description="Disordered" evidence="13">
    <location>
        <begin position="1657"/>
        <end position="1677"/>
    </location>
</feature>
<gene>
    <name evidence="15" type="ORF">WJX74_000216</name>
</gene>
<evidence type="ECO:0000313" key="15">
    <source>
        <dbReference type="EMBL" id="KAK9825939.1"/>
    </source>
</evidence>
<feature type="compositionally biased region" description="Low complexity" evidence="13">
    <location>
        <begin position="582"/>
        <end position="603"/>
    </location>
</feature>
<dbReference type="GO" id="GO:0005737">
    <property type="term" value="C:cytoplasm"/>
    <property type="evidence" value="ECO:0007669"/>
    <property type="project" value="TreeGrafter"/>
</dbReference>
<dbReference type="GO" id="GO:0005634">
    <property type="term" value="C:nucleus"/>
    <property type="evidence" value="ECO:0007669"/>
    <property type="project" value="TreeGrafter"/>
</dbReference>